<sequence length="457" mass="51197">MTSTHDTIYPPVHRLPPEIISKIFLTCLASLNSSLVNIPRCSIRCPPLSISFVCQSWRTLALQIPQLWAALAIGHEYGMFDADRVQEWMARSYGCPFSLELTFHSALIDQQKDVIPMIATNVSRWKALRLRVPGMTSETERLIQLSTDAVPQLEEFRLELYNPGSFNRREFEDSLFHQISVLCLQGSQFSLQLNGQRPYNLQHVFIRALEGAEAFLAIIGNCPYLEVLECVITSNGVEYVPPPAVLTCTTMHTLKISTDHDNIGHLLDALHLPSLETLSMVRRGPEFPTLSAHLRGMVERSHPPLRELGIWGYILAKDAIQILRLVPGLKSLGGDVIFFDSDFAVVKLMAPSAPRQRPLCLKIERFSVRHLPDGAYRKLAWMLSSRWDRAIPQNSQTAANFASPNDRAVSPPLQFVILGDADNAETFSRVLGVSRCVGKGMKITTQSPDSLLFHPSF</sequence>
<dbReference type="STRING" id="50990.A0A4Y7Q0F7"/>
<dbReference type="SUPFAM" id="SSF52047">
    <property type="entry name" value="RNI-like"/>
    <property type="match status" value="1"/>
</dbReference>
<evidence type="ECO:0000313" key="2">
    <source>
        <dbReference type="Proteomes" id="UP000294933"/>
    </source>
</evidence>
<protein>
    <submittedName>
        <fullName evidence="1">Uncharacterized protein</fullName>
    </submittedName>
</protein>
<name>A0A4Y7Q0F7_9AGAM</name>
<proteinExistence type="predicted"/>
<gene>
    <name evidence="1" type="ORF">BD410DRAFT_804540</name>
</gene>
<dbReference type="EMBL" id="ML170183">
    <property type="protein sequence ID" value="TDL21124.1"/>
    <property type="molecule type" value="Genomic_DNA"/>
</dbReference>
<dbReference type="InterPro" id="IPR032675">
    <property type="entry name" value="LRR_dom_sf"/>
</dbReference>
<dbReference type="AlphaFoldDB" id="A0A4Y7Q0F7"/>
<dbReference type="Proteomes" id="UP000294933">
    <property type="component" value="Unassembled WGS sequence"/>
</dbReference>
<organism evidence="1 2">
    <name type="scientific">Rickenella mellea</name>
    <dbReference type="NCBI Taxonomy" id="50990"/>
    <lineage>
        <taxon>Eukaryota</taxon>
        <taxon>Fungi</taxon>
        <taxon>Dikarya</taxon>
        <taxon>Basidiomycota</taxon>
        <taxon>Agaricomycotina</taxon>
        <taxon>Agaricomycetes</taxon>
        <taxon>Hymenochaetales</taxon>
        <taxon>Rickenellaceae</taxon>
        <taxon>Rickenella</taxon>
    </lineage>
</organism>
<keyword evidence="2" id="KW-1185">Reference proteome</keyword>
<reference evidence="1 2" key="1">
    <citation type="submission" date="2018-06" db="EMBL/GenBank/DDBJ databases">
        <title>A transcriptomic atlas of mushroom development highlights an independent origin of complex multicellularity.</title>
        <authorList>
            <consortium name="DOE Joint Genome Institute"/>
            <person name="Krizsan K."/>
            <person name="Almasi E."/>
            <person name="Merenyi Z."/>
            <person name="Sahu N."/>
            <person name="Viragh M."/>
            <person name="Koszo T."/>
            <person name="Mondo S."/>
            <person name="Kiss B."/>
            <person name="Balint B."/>
            <person name="Kues U."/>
            <person name="Barry K."/>
            <person name="Hegedus J.C."/>
            <person name="Henrissat B."/>
            <person name="Johnson J."/>
            <person name="Lipzen A."/>
            <person name="Ohm R."/>
            <person name="Nagy I."/>
            <person name="Pangilinan J."/>
            <person name="Yan J."/>
            <person name="Xiong Y."/>
            <person name="Grigoriev I.V."/>
            <person name="Hibbett D.S."/>
            <person name="Nagy L.G."/>
        </authorList>
    </citation>
    <scope>NUCLEOTIDE SEQUENCE [LARGE SCALE GENOMIC DNA]</scope>
    <source>
        <strain evidence="1 2">SZMC22713</strain>
    </source>
</reference>
<dbReference type="VEuPathDB" id="FungiDB:BD410DRAFT_804540"/>
<dbReference type="OrthoDB" id="2878664at2759"/>
<dbReference type="Gene3D" id="3.80.10.10">
    <property type="entry name" value="Ribonuclease Inhibitor"/>
    <property type="match status" value="1"/>
</dbReference>
<evidence type="ECO:0000313" key="1">
    <source>
        <dbReference type="EMBL" id="TDL21124.1"/>
    </source>
</evidence>
<accession>A0A4Y7Q0F7</accession>